<evidence type="ECO:0000313" key="2">
    <source>
        <dbReference type="Proteomes" id="UP000235036"/>
    </source>
</evidence>
<protein>
    <submittedName>
        <fullName evidence="1">Uncharacterized protein</fullName>
    </submittedName>
</protein>
<proteinExistence type="predicted"/>
<reference evidence="1 2" key="1">
    <citation type="submission" date="2017-08" db="EMBL/GenBank/DDBJ databases">
        <title>Genomes of Fischerella (Mastigocladus) sp. strains.</title>
        <authorList>
            <person name="Miller S.R."/>
        </authorList>
    </citation>
    <scope>NUCLEOTIDE SEQUENCE [LARGE SCALE GENOMIC DNA]</scope>
    <source>
        <strain evidence="1 2">CCMEE 5323</strain>
    </source>
</reference>
<keyword evidence="2" id="KW-1185">Reference proteome</keyword>
<accession>A0A2N6JWJ6</accession>
<sequence length="67" mass="7542">METKPKVRAIASPITIDLAVNYTAKLSTNHNRIFPITRFQDSWETLPSLNALQRNVKTITDGFLVAL</sequence>
<dbReference type="AlphaFoldDB" id="A0A2N6JWJ6"/>
<organism evidence="1 2">
    <name type="scientific">Fischerella muscicola CCMEE 5323</name>
    <dbReference type="NCBI Taxonomy" id="2019572"/>
    <lineage>
        <taxon>Bacteria</taxon>
        <taxon>Bacillati</taxon>
        <taxon>Cyanobacteriota</taxon>
        <taxon>Cyanophyceae</taxon>
        <taxon>Nostocales</taxon>
        <taxon>Hapalosiphonaceae</taxon>
        <taxon>Fischerella</taxon>
    </lineage>
</organism>
<dbReference type="Proteomes" id="UP000235036">
    <property type="component" value="Unassembled WGS sequence"/>
</dbReference>
<dbReference type="EMBL" id="NRQW01000589">
    <property type="protein sequence ID" value="PLZ84472.1"/>
    <property type="molecule type" value="Genomic_DNA"/>
</dbReference>
<dbReference type="RefSeq" id="WP_016869367.1">
    <property type="nucleotide sequence ID" value="NZ_CAWNVR010000731.1"/>
</dbReference>
<name>A0A2N6JWJ6_FISMU</name>
<comment type="caution">
    <text evidence="1">The sequence shown here is derived from an EMBL/GenBank/DDBJ whole genome shotgun (WGS) entry which is preliminary data.</text>
</comment>
<gene>
    <name evidence="1" type="ORF">CEN44_24735</name>
</gene>
<evidence type="ECO:0000313" key="1">
    <source>
        <dbReference type="EMBL" id="PLZ84472.1"/>
    </source>
</evidence>